<evidence type="ECO:0000313" key="1">
    <source>
        <dbReference type="EMBL" id="CAG8568528.1"/>
    </source>
</evidence>
<dbReference type="EMBL" id="CAJVPS010002433">
    <property type="protein sequence ID" value="CAG8568528.1"/>
    <property type="molecule type" value="Genomic_DNA"/>
</dbReference>
<gene>
    <name evidence="1" type="ORF">ALEPTO_LOCUS6703</name>
</gene>
<name>A0A9N9FY72_9GLOM</name>
<comment type="caution">
    <text evidence="1">The sequence shown here is derived from an EMBL/GenBank/DDBJ whole genome shotgun (WGS) entry which is preliminary data.</text>
</comment>
<organism evidence="1 2">
    <name type="scientific">Ambispora leptoticha</name>
    <dbReference type="NCBI Taxonomy" id="144679"/>
    <lineage>
        <taxon>Eukaryota</taxon>
        <taxon>Fungi</taxon>
        <taxon>Fungi incertae sedis</taxon>
        <taxon>Mucoromycota</taxon>
        <taxon>Glomeromycotina</taxon>
        <taxon>Glomeromycetes</taxon>
        <taxon>Archaeosporales</taxon>
        <taxon>Ambisporaceae</taxon>
        <taxon>Ambispora</taxon>
    </lineage>
</organism>
<dbReference type="AlphaFoldDB" id="A0A9N9FY72"/>
<keyword evidence="2" id="KW-1185">Reference proteome</keyword>
<accession>A0A9N9FY72</accession>
<dbReference type="Proteomes" id="UP000789508">
    <property type="component" value="Unassembled WGS sequence"/>
</dbReference>
<proteinExistence type="predicted"/>
<sequence>MNNFELEAFGTLSNSTGFSRKPHPYNLLYSAWKLHDGYDSSDKDKPLNINSSIIKDLYNALLDFTSISINYHFEHAGVMNCEPLSNILIDDQHILNLLVVCIYQNEQLVKLPPGRRAHEMPDKVHEWHKFLQDIAMNFETFFANELLEALDALPSEEFGIFFNDLEQGIVQALEHFNKWFLSWLHLPLVVCCLVAELENDLKNGITDDFGLRELLLQNENFLKNSSNSALMINHLYGLFDILDLKTHPNMSLSVKQSKLRLSSTKIDKENLSEGLKEIRENRKKILLQEVNVLEFGPNIASNLFNN</sequence>
<evidence type="ECO:0000313" key="2">
    <source>
        <dbReference type="Proteomes" id="UP000789508"/>
    </source>
</evidence>
<protein>
    <submittedName>
        <fullName evidence="1">3771_t:CDS:1</fullName>
    </submittedName>
</protein>
<reference evidence="1" key="1">
    <citation type="submission" date="2021-06" db="EMBL/GenBank/DDBJ databases">
        <authorList>
            <person name="Kallberg Y."/>
            <person name="Tangrot J."/>
            <person name="Rosling A."/>
        </authorList>
    </citation>
    <scope>NUCLEOTIDE SEQUENCE</scope>
    <source>
        <strain evidence="1">FL130A</strain>
    </source>
</reference>
<dbReference type="OrthoDB" id="2419893at2759"/>